<evidence type="ECO:0000313" key="3">
    <source>
        <dbReference type="EMBL" id="KIV90355.1"/>
    </source>
</evidence>
<gene>
    <name evidence="3" type="ORF">PV10_07667</name>
</gene>
<feature type="transmembrane region" description="Helical" evidence="2">
    <location>
        <begin position="150"/>
        <end position="176"/>
    </location>
</feature>
<keyword evidence="2" id="KW-0472">Membrane</keyword>
<dbReference type="HOGENOM" id="CLU_1441066_0_0_1"/>
<dbReference type="VEuPathDB" id="FungiDB:PV10_07667"/>
<dbReference type="EMBL" id="KN847524">
    <property type="protein sequence ID" value="KIV90355.1"/>
    <property type="molecule type" value="Genomic_DNA"/>
</dbReference>
<evidence type="ECO:0000313" key="4">
    <source>
        <dbReference type="Proteomes" id="UP000054302"/>
    </source>
</evidence>
<proteinExistence type="predicted"/>
<organism evidence="3 4">
    <name type="scientific">Exophiala mesophila</name>
    <name type="common">Black yeast-like fungus</name>
    <dbReference type="NCBI Taxonomy" id="212818"/>
    <lineage>
        <taxon>Eukaryota</taxon>
        <taxon>Fungi</taxon>
        <taxon>Dikarya</taxon>
        <taxon>Ascomycota</taxon>
        <taxon>Pezizomycotina</taxon>
        <taxon>Eurotiomycetes</taxon>
        <taxon>Chaetothyriomycetidae</taxon>
        <taxon>Chaetothyriales</taxon>
        <taxon>Herpotrichiellaceae</taxon>
        <taxon>Exophiala</taxon>
    </lineage>
</organism>
<feature type="region of interest" description="Disordered" evidence="1">
    <location>
        <begin position="1"/>
        <end position="26"/>
    </location>
</feature>
<dbReference type="AlphaFoldDB" id="A0A0D1WMV3"/>
<evidence type="ECO:0000256" key="2">
    <source>
        <dbReference type="SAM" id="Phobius"/>
    </source>
</evidence>
<protein>
    <submittedName>
        <fullName evidence="3">Uncharacterized protein</fullName>
    </submittedName>
</protein>
<sequence length="188" mass="20638">MANTSTMPERTPPKWPVQSSETLPSPDAREADILPIQDTASQLNLDPCPWSWARLVIDTSNKQGYWAGKSNGSSRHLCNLGNPVLTRCSPKFLLLLWATDMTVSHGGGIAMAFKATTQTISQTEGQTDRKGPSGLYCWVLVLGQCRASSALIYLLPLFFLLILTHSNAAVLVVELFGGPFMDRYRLDP</sequence>
<reference evidence="3 4" key="1">
    <citation type="submission" date="2015-01" db="EMBL/GenBank/DDBJ databases">
        <title>The Genome Sequence of Exophiala mesophila CBS40295.</title>
        <authorList>
            <consortium name="The Broad Institute Genomics Platform"/>
            <person name="Cuomo C."/>
            <person name="de Hoog S."/>
            <person name="Gorbushina A."/>
            <person name="Stielow B."/>
            <person name="Teixiera M."/>
            <person name="Abouelleil A."/>
            <person name="Chapman S.B."/>
            <person name="Priest M."/>
            <person name="Young S.K."/>
            <person name="Wortman J."/>
            <person name="Nusbaum C."/>
            <person name="Birren B."/>
        </authorList>
    </citation>
    <scope>NUCLEOTIDE SEQUENCE [LARGE SCALE GENOMIC DNA]</scope>
    <source>
        <strain evidence="3 4">CBS 40295</strain>
    </source>
</reference>
<dbReference type="RefSeq" id="XP_016221929.1">
    <property type="nucleotide sequence ID" value="XM_016372597.1"/>
</dbReference>
<keyword evidence="4" id="KW-1185">Reference proteome</keyword>
<keyword evidence="2" id="KW-1133">Transmembrane helix</keyword>
<accession>A0A0D1WMV3</accession>
<evidence type="ECO:0000256" key="1">
    <source>
        <dbReference type="SAM" id="MobiDB-lite"/>
    </source>
</evidence>
<name>A0A0D1WMV3_EXOME</name>
<keyword evidence="2" id="KW-0812">Transmembrane</keyword>
<dbReference type="Proteomes" id="UP000054302">
    <property type="component" value="Unassembled WGS sequence"/>
</dbReference>
<dbReference type="GeneID" id="27325512"/>